<comment type="similarity">
    <text evidence="7">Belongs to the DVL/RTFL small polypeptides family.</text>
</comment>
<dbReference type="GO" id="GO:0048367">
    <property type="term" value="P:shoot system development"/>
    <property type="evidence" value="ECO:0007669"/>
    <property type="project" value="UniProtKB-ARBA"/>
</dbReference>
<organism evidence="8 9">
    <name type="scientific">Corymbia citriodora subsp. variegata</name>
    <dbReference type="NCBI Taxonomy" id="360336"/>
    <lineage>
        <taxon>Eukaryota</taxon>
        <taxon>Viridiplantae</taxon>
        <taxon>Streptophyta</taxon>
        <taxon>Embryophyta</taxon>
        <taxon>Tracheophyta</taxon>
        <taxon>Spermatophyta</taxon>
        <taxon>Magnoliopsida</taxon>
        <taxon>eudicotyledons</taxon>
        <taxon>Gunneridae</taxon>
        <taxon>Pentapetalae</taxon>
        <taxon>rosids</taxon>
        <taxon>malvids</taxon>
        <taxon>Myrtales</taxon>
        <taxon>Myrtaceae</taxon>
        <taxon>Myrtoideae</taxon>
        <taxon>Eucalypteae</taxon>
        <taxon>Corymbia</taxon>
    </lineage>
</organism>
<keyword evidence="5" id="KW-1133">Transmembrane helix</keyword>
<evidence type="ECO:0000256" key="6">
    <source>
        <dbReference type="ARBA" id="ARBA00023136"/>
    </source>
</evidence>
<dbReference type="Pfam" id="PF08137">
    <property type="entry name" value="DVL"/>
    <property type="match status" value="1"/>
</dbReference>
<comment type="subcellular location">
    <subcellularLocation>
        <location evidence="1">Cell membrane</location>
        <topology evidence="1">Single-pass membrane protein</topology>
    </subcellularLocation>
</comment>
<evidence type="ECO:0000256" key="3">
    <source>
        <dbReference type="ARBA" id="ARBA00022475"/>
    </source>
</evidence>
<evidence type="ECO:0000256" key="4">
    <source>
        <dbReference type="ARBA" id="ARBA00022692"/>
    </source>
</evidence>
<name>A0A8T0CXM2_CORYI</name>
<comment type="caution">
    <text evidence="8">The sequence shown here is derived from an EMBL/GenBank/DDBJ whole genome shotgun (WGS) entry which is preliminary data.</text>
</comment>
<reference evidence="8" key="1">
    <citation type="submission" date="2020-05" db="EMBL/GenBank/DDBJ databases">
        <title>WGS assembly of Corymbia citriodora subspecies variegata.</title>
        <authorList>
            <person name="Barry K."/>
            <person name="Hundley H."/>
            <person name="Shu S."/>
            <person name="Jenkins J."/>
            <person name="Grimwood J."/>
            <person name="Baten A."/>
        </authorList>
    </citation>
    <scope>NUCLEOTIDE SEQUENCE</scope>
    <source>
        <strain evidence="8">CV2-018</strain>
    </source>
</reference>
<sequence length="44" mass="5650">MMTHLIRRPKKLRTWRHCSRLVRERWTRLYIIWRCTVILLRGDE</sequence>
<dbReference type="AlphaFoldDB" id="A0A8T0CXM2"/>
<keyword evidence="4" id="KW-0812">Transmembrane</keyword>
<evidence type="ECO:0000256" key="2">
    <source>
        <dbReference type="ARBA" id="ARBA00022473"/>
    </source>
</evidence>
<dbReference type="Gramene" id="rna-gnl|WGS:JABURB|Cocit.L4606.1">
    <property type="protein sequence ID" value="cds-KAF7852313.1"/>
    <property type="gene ID" value="gene-BT93_L4606"/>
</dbReference>
<dbReference type="GO" id="GO:0008285">
    <property type="term" value="P:negative regulation of cell population proliferation"/>
    <property type="evidence" value="ECO:0007669"/>
    <property type="project" value="InterPro"/>
</dbReference>
<dbReference type="GO" id="GO:0005886">
    <property type="term" value="C:plasma membrane"/>
    <property type="evidence" value="ECO:0007669"/>
    <property type="project" value="UniProtKB-SubCell"/>
</dbReference>
<evidence type="ECO:0000256" key="7">
    <source>
        <dbReference type="ARBA" id="ARBA00024340"/>
    </source>
</evidence>
<keyword evidence="9" id="KW-1185">Reference proteome</keyword>
<dbReference type="Proteomes" id="UP000806378">
    <property type="component" value="Unassembled WGS sequence"/>
</dbReference>
<dbReference type="OrthoDB" id="1020556at2759"/>
<keyword evidence="2" id="KW-0217">Developmental protein</keyword>
<keyword evidence="3" id="KW-1003">Cell membrane</keyword>
<dbReference type="EMBL" id="MU089517">
    <property type="protein sequence ID" value="KAF7852313.1"/>
    <property type="molecule type" value="Genomic_DNA"/>
</dbReference>
<proteinExistence type="inferred from homology"/>
<accession>A0A8T0CXM2</accession>
<dbReference type="InterPro" id="IPR012552">
    <property type="entry name" value="DVL"/>
</dbReference>
<evidence type="ECO:0000313" key="9">
    <source>
        <dbReference type="Proteomes" id="UP000806378"/>
    </source>
</evidence>
<protein>
    <submittedName>
        <fullName evidence="8">Uncharacterized protein</fullName>
    </submittedName>
</protein>
<evidence type="ECO:0000313" key="8">
    <source>
        <dbReference type="EMBL" id="KAF7852313.1"/>
    </source>
</evidence>
<keyword evidence="6" id="KW-0472">Membrane</keyword>
<gene>
    <name evidence="8" type="ORF">BT93_L4606</name>
</gene>
<evidence type="ECO:0000256" key="1">
    <source>
        <dbReference type="ARBA" id="ARBA00004162"/>
    </source>
</evidence>
<evidence type="ECO:0000256" key="5">
    <source>
        <dbReference type="ARBA" id="ARBA00022989"/>
    </source>
</evidence>